<evidence type="ECO:0000313" key="9">
    <source>
        <dbReference type="Proteomes" id="UP000466931"/>
    </source>
</evidence>
<keyword evidence="3 6" id="KW-1133">Transmembrane helix</keyword>
<organism evidence="8 9">
    <name type="scientific">Mycolicibacterium confluentis</name>
    <dbReference type="NCBI Taxonomy" id="28047"/>
    <lineage>
        <taxon>Bacteria</taxon>
        <taxon>Bacillati</taxon>
        <taxon>Actinomycetota</taxon>
        <taxon>Actinomycetes</taxon>
        <taxon>Mycobacteriales</taxon>
        <taxon>Mycobacteriaceae</taxon>
        <taxon>Mycolicibacterium</taxon>
    </lineage>
</organism>
<dbReference type="Pfam" id="PF06271">
    <property type="entry name" value="RDD"/>
    <property type="match status" value="1"/>
</dbReference>
<evidence type="ECO:0000256" key="2">
    <source>
        <dbReference type="ARBA" id="ARBA00022692"/>
    </source>
</evidence>
<dbReference type="AlphaFoldDB" id="A0A7I7Y482"/>
<reference evidence="8" key="2">
    <citation type="submission" date="2020-02" db="EMBL/GenBank/DDBJ databases">
        <authorList>
            <person name="Matsumoto Y."/>
            <person name="Motooka D."/>
            <person name="Nakamura S."/>
        </authorList>
    </citation>
    <scope>NUCLEOTIDE SEQUENCE</scope>
    <source>
        <strain evidence="8">JCM 13671</strain>
    </source>
</reference>
<feature type="transmembrane region" description="Helical" evidence="6">
    <location>
        <begin position="60"/>
        <end position="86"/>
    </location>
</feature>
<feature type="region of interest" description="Disordered" evidence="5">
    <location>
        <begin position="1"/>
        <end position="20"/>
    </location>
</feature>
<evidence type="ECO:0000313" key="8">
    <source>
        <dbReference type="EMBL" id="BBZ35913.1"/>
    </source>
</evidence>
<dbReference type="InterPro" id="IPR010432">
    <property type="entry name" value="RDD"/>
</dbReference>
<evidence type="ECO:0000256" key="3">
    <source>
        <dbReference type="ARBA" id="ARBA00022989"/>
    </source>
</evidence>
<reference evidence="8" key="1">
    <citation type="journal article" date="2019" name="Emerg. Microbes Infect.">
        <title>Comprehensive subspecies identification of 175 nontuberculous mycobacteria species based on 7547 genomic profiles.</title>
        <authorList>
            <person name="Matsumoto Y."/>
            <person name="Kinjo T."/>
            <person name="Motooka D."/>
            <person name="Nabeya D."/>
            <person name="Jung N."/>
            <person name="Uechi K."/>
            <person name="Horii T."/>
            <person name="Iida T."/>
            <person name="Fujita J."/>
            <person name="Nakamura S."/>
        </authorList>
    </citation>
    <scope>NUCLEOTIDE SEQUENCE [LARGE SCALE GENOMIC DNA]</scope>
    <source>
        <strain evidence="8">JCM 13671</strain>
    </source>
</reference>
<dbReference type="GO" id="GO:0016020">
    <property type="term" value="C:membrane"/>
    <property type="evidence" value="ECO:0007669"/>
    <property type="project" value="UniProtKB-SubCell"/>
</dbReference>
<accession>A0A7I7Y482</accession>
<comment type="subcellular location">
    <subcellularLocation>
        <location evidence="1">Membrane</location>
        <topology evidence="1">Multi-pass membrane protein</topology>
    </subcellularLocation>
</comment>
<feature type="domain" description="RDD" evidence="7">
    <location>
        <begin position="35"/>
        <end position="153"/>
    </location>
</feature>
<dbReference type="Proteomes" id="UP000466931">
    <property type="component" value="Chromosome"/>
</dbReference>
<evidence type="ECO:0000259" key="7">
    <source>
        <dbReference type="Pfam" id="PF06271"/>
    </source>
</evidence>
<gene>
    <name evidence="8" type="ORF">MCNF_45180</name>
</gene>
<evidence type="ECO:0000256" key="6">
    <source>
        <dbReference type="SAM" id="Phobius"/>
    </source>
</evidence>
<keyword evidence="2 6" id="KW-0812">Transmembrane</keyword>
<name>A0A7I7Y482_9MYCO</name>
<protein>
    <recommendedName>
        <fullName evidence="7">RDD domain-containing protein</fullName>
    </recommendedName>
</protein>
<keyword evidence="9" id="KW-1185">Reference proteome</keyword>
<evidence type="ECO:0000256" key="1">
    <source>
        <dbReference type="ARBA" id="ARBA00004141"/>
    </source>
</evidence>
<keyword evidence="4 6" id="KW-0472">Membrane</keyword>
<proteinExistence type="predicted"/>
<dbReference type="RefSeq" id="WP_234813115.1">
    <property type="nucleotide sequence ID" value="NZ_AP022612.1"/>
</dbReference>
<evidence type="ECO:0000256" key="4">
    <source>
        <dbReference type="ARBA" id="ARBA00023136"/>
    </source>
</evidence>
<dbReference type="EMBL" id="AP022612">
    <property type="protein sequence ID" value="BBZ35913.1"/>
    <property type="molecule type" value="Genomic_DNA"/>
</dbReference>
<sequence length="198" mass="20701">MSIRTAAPARTGDHRPAVPSRPVVATTIPTEFQSASPGVRCASFLLDLAAMMSPALPLSVAGAVLGVAEVVYLVVPVAFVAVWLWMQIWQGLSGNTFGKAMLGLRLVRADNPAPPGVPATLLRSMILIGTLGLAAVPMVLRPDDPTGLHDRVSGLIVLDVTVGANPLGAQQQTTLRRSPERGLNRVQSPIPVAAPRQG</sequence>
<evidence type="ECO:0000256" key="5">
    <source>
        <dbReference type="SAM" id="MobiDB-lite"/>
    </source>
</evidence>
<feature type="transmembrane region" description="Helical" evidence="6">
    <location>
        <begin position="121"/>
        <end position="140"/>
    </location>
</feature>